<proteinExistence type="predicted"/>
<gene>
    <name evidence="1" type="ORF">GALL_497450</name>
</gene>
<organism evidence="1">
    <name type="scientific">mine drainage metagenome</name>
    <dbReference type="NCBI Taxonomy" id="410659"/>
    <lineage>
        <taxon>unclassified sequences</taxon>
        <taxon>metagenomes</taxon>
        <taxon>ecological metagenomes</taxon>
    </lineage>
</organism>
<comment type="caution">
    <text evidence="1">The sequence shown here is derived from an EMBL/GenBank/DDBJ whole genome shotgun (WGS) entry which is preliminary data.</text>
</comment>
<evidence type="ECO:0000313" key="1">
    <source>
        <dbReference type="EMBL" id="OIQ68659.1"/>
    </source>
</evidence>
<dbReference type="AlphaFoldDB" id="A0A1J5PTQ3"/>
<dbReference type="InterPro" id="IPR021388">
    <property type="entry name" value="DUF3024"/>
</dbReference>
<accession>A0A1J5PTQ3</accession>
<name>A0A1J5PTQ3_9ZZZZ</name>
<sequence length="99" mass="11753">MDRKRIEKILAERERYKYVAPTVLPDVDGYLVRSPCCSRTVDPSGGEIDIARIKYQPGNFWRLYQMDDGTRHWRAHSEYLSLPVLLARLIADPKREFWR</sequence>
<evidence type="ECO:0008006" key="2">
    <source>
        <dbReference type="Google" id="ProtNLM"/>
    </source>
</evidence>
<reference evidence="1" key="1">
    <citation type="submission" date="2016-10" db="EMBL/GenBank/DDBJ databases">
        <title>Sequence of Gallionella enrichment culture.</title>
        <authorList>
            <person name="Poehlein A."/>
            <person name="Muehling M."/>
            <person name="Daniel R."/>
        </authorList>
    </citation>
    <scope>NUCLEOTIDE SEQUENCE</scope>
</reference>
<dbReference type="Pfam" id="PF11225">
    <property type="entry name" value="DUF3024"/>
    <property type="match status" value="1"/>
</dbReference>
<dbReference type="EMBL" id="MLJW01005181">
    <property type="protein sequence ID" value="OIQ68659.1"/>
    <property type="molecule type" value="Genomic_DNA"/>
</dbReference>
<protein>
    <recommendedName>
        <fullName evidence="2">DUF3024 domain-containing protein</fullName>
    </recommendedName>
</protein>